<name>A0A0V0YQE8_9BILA</name>
<proteinExistence type="predicted"/>
<evidence type="ECO:0000256" key="1">
    <source>
        <dbReference type="SAM" id="SignalP"/>
    </source>
</evidence>
<organism evidence="2 3">
    <name type="scientific">Trichinella patagoniensis</name>
    <dbReference type="NCBI Taxonomy" id="990121"/>
    <lineage>
        <taxon>Eukaryota</taxon>
        <taxon>Metazoa</taxon>
        <taxon>Ecdysozoa</taxon>
        <taxon>Nematoda</taxon>
        <taxon>Enoplea</taxon>
        <taxon>Dorylaimia</taxon>
        <taxon>Trichinellida</taxon>
        <taxon>Trichinellidae</taxon>
        <taxon>Trichinella</taxon>
    </lineage>
</organism>
<feature type="chain" id="PRO_5006873405" evidence="1">
    <location>
        <begin position="23"/>
        <end position="54"/>
    </location>
</feature>
<reference evidence="2 3" key="1">
    <citation type="submission" date="2015-01" db="EMBL/GenBank/DDBJ databases">
        <title>Evolution of Trichinella species and genotypes.</title>
        <authorList>
            <person name="Korhonen P.K."/>
            <person name="Edoardo P."/>
            <person name="Giuseppe L.R."/>
            <person name="Gasser R.B."/>
        </authorList>
    </citation>
    <scope>NUCLEOTIDE SEQUENCE [LARGE SCALE GENOMIC DNA]</scope>
    <source>
        <strain evidence="2">ISS2496</strain>
    </source>
</reference>
<keyword evidence="1" id="KW-0732">Signal</keyword>
<evidence type="ECO:0000313" key="3">
    <source>
        <dbReference type="Proteomes" id="UP000054783"/>
    </source>
</evidence>
<dbReference type="AlphaFoldDB" id="A0A0V0YQE8"/>
<comment type="caution">
    <text evidence="2">The sequence shown here is derived from an EMBL/GenBank/DDBJ whole genome shotgun (WGS) entry which is preliminary data.</text>
</comment>
<keyword evidence="3" id="KW-1185">Reference proteome</keyword>
<protein>
    <submittedName>
        <fullName evidence="2">Uncharacterized protein</fullName>
    </submittedName>
</protein>
<dbReference type="Proteomes" id="UP000054783">
    <property type="component" value="Unassembled WGS sequence"/>
</dbReference>
<feature type="signal peptide" evidence="1">
    <location>
        <begin position="1"/>
        <end position="22"/>
    </location>
</feature>
<accession>A0A0V0YQE8</accession>
<dbReference type="EMBL" id="JYDQ01003685">
    <property type="protein sequence ID" value="KRY02580.1"/>
    <property type="molecule type" value="Genomic_DNA"/>
</dbReference>
<sequence length="54" mass="6637">MEPPVWLFIWLFIVPCTEPVGAEERRQDYWMGNLAGVCFAEYVLDMFYYWRRKI</sequence>
<feature type="non-terminal residue" evidence="2">
    <location>
        <position position="54"/>
    </location>
</feature>
<gene>
    <name evidence="2" type="ORF">T12_10738</name>
</gene>
<evidence type="ECO:0000313" key="2">
    <source>
        <dbReference type="EMBL" id="KRY02580.1"/>
    </source>
</evidence>